<dbReference type="Proteomes" id="UP000521943">
    <property type="component" value="Unassembled WGS sequence"/>
</dbReference>
<protein>
    <submittedName>
        <fullName evidence="1">Uncharacterized protein</fullName>
    </submittedName>
</protein>
<reference evidence="1 2" key="1">
    <citation type="submission" date="2020-07" db="EMBL/GenBank/DDBJ databases">
        <title>Comparative genomics of pyrophilous fungi reveals a link between fire events and developmental genes.</title>
        <authorList>
            <consortium name="DOE Joint Genome Institute"/>
            <person name="Steindorff A.S."/>
            <person name="Carver A."/>
            <person name="Calhoun S."/>
            <person name="Stillman K."/>
            <person name="Liu H."/>
            <person name="Lipzen A."/>
            <person name="Pangilinan J."/>
            <person name="Labutti K."/>
            <person name="Bruns T.D."/>
            <person name="Grigoriev I.V."/>
        </authorList>
    </citation>
    <scope>NUCLEOTIDE SEQUENCE [LARGE SCALE GENOMIC DNA]</scope>
    <source>
        <strain evidence="1 2">CBS 144469</strain>
    </source>
</reference>
<keyword evidence="2" id="KW-1185">Reference proteome</keyword>
<accession>A0A8H6HL88</accession>
<comment type="caution">
    <text evidence="1">The sequence shown here is derived from an EMBL/GenBank/DDBJ whole genome shotgun (WGS) entry which is preliminary data.</text>
</comment>
<gene>
    <name evidence="1" type="ORF">DFP72DRAFT_915387</name>
</gene>
<sequence>MTADKVRCVLLRGLERGLGSFFDFFDSTSSLGWVLLGFFRCLFFLCSSFFDAHSFFWSSLDVRTFVRSDFFFSSVFRTLKFVPRHSPSSTIIIFLLCLAFSSSLFLPSSPIHTPTSPSSPQPHPPVVRPSTLTCVLGIGVSGRLLLLHVLHGEDQDGRGMMGGGEVPCSVRSVAVVRSIVRLFDRFFSFPTSMAFVRLPGFVIVRSFLFSIVRSCTRSFLLIVRSSPPSFSLRQVLHSFPVSLPASHSLDPILCAIRRPLWLDSTLDGPSHASCRSSMTMWPSSLYNSWGSCWWGRDVVGNYDWEVLFVRSVVLRFGRWFIRSLPLFHPMASFPSPQRAHGEIQILSRVDQNVSDDAVLDTLDSRALEMGFACFIGRLDECQMHG</sequence>
<organism evidence="1 2">
    <name type="scientific">Ephemerocybe angulata</name>
    <dbReference type="NCBI Taxonomy" id="980116"/>
    <lineage>
        <taxon>Eukaryota</taxon>
        <taxon>Fungi</taxon>
        <taxon>Dikarya</taxon>
        <taxon>Basidiomycota</taxon>
        <taxon>Agaricomycotina</taxon>
        <taxon>Agaricomycetes</taxon>
        <taxon>Agaricomycetidae</taxon>
        <taxon>Agaricales</taxon>
        <taxon>Agaricineae</taxon>
        <taxon>Psathyrellaceae</taxon>
        <taxon>Ephemerocybe</taxon>
    </lineage>
</organism>
<proteinExistence type="predicted"/>
<dbReference type="EMBL" id="JACGCI010000068">
    <property type="protein sequence ID" value="KAF6748754.1"/>
    <property type="molecule type" value="Genomic_DNA"/>
</dbReference>
<evidence type="ECO:0000313" key="2">
    <source>
        <dbReference type="Proteomes" id="UP000521943"/>
    </source>
</evidence>
<dbReference type="AlphaFoldDB" id="A0A8H6HL88"/>
<evidence type="ECO:0000313" key="1">
    <source>
        <dbReference type="EMBL" id="KAF6748754.1"/>
    </source>
</evidence>
<name>A0A8H6HL88_9AGAR</name>